<proteinExistence type="predicted"/>
<evidence type="ECO:0000313" key="3">
    <source>
        <dbReference type="Proteomes" id="UP001343257"/>
    </source>
</evidence>
<organism evidence="2 3">
    <name type="scientific">Paenibacillus chibensis</name>
    <dbReference type="NCBI Taxonomy" id="59846"/>
    <lineage>
        <taxon>Bacteria</taxon>
        <taxon>Bacillati</taxon>
        <taxon>Bacillota</taxon>
        <taxon>Bacilli</taxon>
        <taxon>Bacillales</taxon>
        <taxon>Paenibacillaceae</taxon>
        <taxon>Paenibacillus</taxon>
    </lineage>
</organism>
<reference evidence="2 3" key="1">
    <citation type="submission" date="2023-03" db="EMBL/GenBank/DDBJ databases">
        <title>Bacillus Genome Sequencing.</title>
        <authorList>
            <person name="Dunlap C."/>
        </authorList>
    </citation>
    <scope>NUCLEOTIDE SEQUENCE [LARGE SCALE GENOMIC DNA]</scope>
    <source>
        <strain evidence="2 3">NRS-52</strain>
    </source>
</reference>
<comment type="caution">
    <text evidence="2">The sequence shown here is derived from an EMBL/GenBank/DDBJ whole genome shotgun (WGS) entry which is preliminary data.</text>
</comment>
<protein>
    <submittedName>
        <fullName evidence="2">Phage terminase small subunit</fullName>
    </submittedName>
</protein>
<dbReference type="NCBIfam" id="NF040601">
    <property type="entry name" value="TerS_not_xtmA"/>
    <property type="match status" value="1"/>
</dbReference>
<dbReference type="InterPro" id="IPR018925">
    <property type="entry name" value="XtmA-like_N"/>
</dbReference>
<feature type="domain" description="PBSX phage terminase small subunit-like N-terminal" evidence="1">
    <location>
        <begin position="5"/>
        <end position="53"/>
    </location>
</feature>
<dbReference type="Pfam" id="PF10668">
    <property type="entry name" value="Phage_terminase"/>
    <property type="match status" value="1"/>
</dbReference>
<accession>A0ABU6PSQ9</accession>
<evidence type="ECO:0000259" key="1">
    <source>
        <dbReference type="Pfam" id="PF10668"/>
    </source>
</evidence>
<evidence type="ECO:0000313" key="2">
    <source>
        <dbReference type="EMBL" id="MED5017916.1"/>
    </source>
</evidence>
<dbReference type="EMBL" id="JARTLD010000028">
    <property type="protein sequence ID" value="MED5017916.1"/>
    <property type="molecule type" value="Genomic_DNA"/>
</dbReference>
<name>A0ABU6PSQ9_9BACL</name>
<keyword evidence="3" id="KW-1185">Reference proteome</keyword>
<gene>
    <name evidence="2" type="primary">terS</name>
    <name evidence="2" type="ORF">P9847_11440</name>
</gene>
<sequence length="245" mass="28130">MFEVSRQPSELRKKAKKIWLASGRKKKPKEIADQLGISAALVRKWKCLDEWDKIPLLPGRVGAPLGNKNAVGNKGGPGGPQGNDHAVKHGLFRKFLPDDEETREIFDGAGELSTLDVMAGMIQIKLTNILRAQKIMFVKNQEDETKVIKKQKRQMEVVKEKVNGEERVYDIVPTYIEEEYDIQHAWDKQAKALTSQARAFSELRSMIRQYEEMIRQADPEEVTEKRRNEMELLKSQVKAMVAKEW</sequence>
<dbReference type="Proteomes" id="UP001343257">
    <property type="component" value="Unassembled WGS sequence"/>
</dbReference>
<dbReference type="RefSeq" id="WP_328277896.1">
    <property type="nucleotide sequence ID" value="NZ_JARTLD010000028.1"/>
</dbReference>